<keyword evidence="2" id="KW-1185">Reference proteome</keyword>
<dbReference type="Proteomes" id="UP000310108">
    <property type="component" value="Unassembled WGS sequence"/>
</dbReference>
<comment type="caution">
    <text evidence="1">The sequence shown here is derived from an EMBL/GenBank/DDBJ whole genome shotgun (WGS) entry which is preliminary data.</text>
</comment>
<gene>
    <name evidence="1" type="ORF">CTA1_10408</name>
</gene>
<organism evidence="1 2">
    <name type="scientific">Colletotrichum tanaceti</name>
    <dbReference type="NCBI Taxonomy" id="1306861"/>
    <lineage>
        <taxon>Eukaryota</taxon>
        <taxon>Fungi</taxon>
        <taxon>Dikarya</taxon>
        <taxon>Ascomycota</taxon>
        <taxon>Pezizomycotina</taxon>
        <taxon>Sordariomycetes</taxon>
        <taxon>Hypocreomycetidae</taxon>
        <taxon>Glomerellales</taxon>
        <taxon>Glomerellaceae</taxon>
        <taxon>Colletotrichum</taxon>
        <taxon>Colletotrichum destructivum species complex</taxon>
    </lineage>
</organism>
<dbReference type="AlphaFoldDB" id="A0A4U6XVA5"/>
<dbReference type="EMBL" id="PJEX01000005">
    <property type="protein sequence ID" value="TKW59789.1"/>
    <property type="molecule type" value="Genomic_DNA"/>
</dbReference>
<protein>
    <submittedName>
        <fullName evidence="1">Uncharacterized protein</fullName>
    </submittedName>
</protein>
<proteinExistence type="predicted"/>
<accession>A0A4U6XVA5</accession>
<evidence type="ECO:0000313" key="1">
    <source>
        <dbReference type="EMBL" id="TKW59789.1"/>
    </source>
</evidence>
<evidence type="ECO:0000313" key="2">
    <source>
        <dbReference type="Proteomes" id="UP000310108"/>
    </source>
</evidence>
<reference evidence="1 2" key="1">
    <citation type="journal article" date="2019" name="PLoS ONE">
        <title>Comparative genome analysis indicates high evolutionary potential of pathogenicity genes in Colletotrichum tanaceti.</title>
        <authorList>
            <person name="Lelwala R.V."/>
            <person name="Korhonen P.K."/>
            <person name="Young N.D."/>
            <person name="Scott J.B."/>
            <person name="Ades P.A."/>
            <person name="Gasser R.B."/>
            <person name="Taylor P.W.J."/>
        </authorList>
    </citation>
    <scope>NUCLEOTIDE SEQUENCE [LARGE SCALE GENOMIC DNA]</scope>
    <source>
        <strain evidence="1">BRIP57314</strain>
    </source>
</reference>
<name>A0A4U6XVA5_9PEZI</name>
<sequence>MSWSSCWKGDGERRKKKNVTYLMFVRSDQLLLGKSSSLELADPLTAISFVKGPDHRSVFLQEAALLLDEVAPLSMILVREILVDEPVIVSVFVESFAFLLDDRIRQRLTLGTCWGCRPVLVEEPWRHVARTHRNEAIVDDSRGGLLCLETRCLPAGPNCLLRGTSAFDNVAQRLHKGFGCWRRRSWCRCLFLSGNVQALSKANILLAVIRLGQRCRA</sequence>